<dbReference type="InterPro" id="IPR034457">
    <property type="entry name" value="Organic_radical-activating"/>
</dbReference>
<dbReference type="AlphaFoldDB" id="A0A1H3VI64"/>
<evidence type="ECO:0000313" key="8">
    <source>
        <dbReference type="EMBL" id="SDZ73802.1"/>
    </source>
</evidence>
<dbReference type="PIRSF" id="PIRSF004869">
    <property type="entry name" value="PflX_prd"/>
    <property type="match status" value="1"/>
</dbReference>
<keyword evidence="8" id="KW-0670">Pyruvate</keyword>
<protein>
    <submittedName>
        <fullName evidence="8">Pyruvate formate lyase activating enzyme</fullName>
    </submittedName>
</protein>
<dbReference type="Pfam" id="PF04055">
    <property type="entry name" value="Radical_SAM"/>
    <property type="match status" value="1"/>
</dbReference>
<dbReference type="Gene3D" id="3.20.20.70">
    <property type="entry name" value="Aldolase class I"/>
    <property type="match status" value="1"/>
</dbReference>
<proteinExistence type="predicted"/>
<keyword evidence="3 6" id="KW-0479">Metal-binding</keyword>
<dbReference type="GO" id="GO:0051539">
    <property type="term" value="F:4 iron, 4 sulfur cluster binding"/>
    <property type="evidence" value="ECO:0007669"/>
    <property type="project" value="UniProtKB-KW"/>
</dbReference>
<evidence type="ECO:0000256" key="1">
    <source>
        <dbReference type="ARBA" id="ARBA00022485"/>
    </source>
</evidence>
<evidence type="ECO:0000259" key="7">
    <source>
        <dbReference type="PROSITE" id="PS51918"/>
    </source>
</evidence>
<dbReference type="SFLD" id="SFLDS00029">
    <property type="entry name" value="Radical_SAM"/>
    <property type="match status" value="1"/>
</dbReference>
<dbReference type="InterPro" id="IPR016431">
    <property type="entry name" value="Pyrv-formate_lyase-activ_prd"/>
</dbReference>
<dbReference type="SFLD" id="SFLDG01101">
    <property type="entry name" value="Uncharacterised_Radical_SAM_Su"/>
    <property type="match status" value="1"/>
</dbReference>
<feature type="binding site" evidence="6">
    <location>
        <position position="49"/>
    </location>
    <ligand>
        <name>[4Fe-4S] cluster</name>
        <dbReference type="ChEBI" id="CHEBI:49883"/>
        <note>4Fe-4S-S-AdoMet</note>
    </ligand>
</feature>
<keyword evidence="1" id="KW-0004">4Fe-4S</keyword>
<dbReference type="NCBIfam" id="TIGR04337">
    <property type="entry name" value="AmmeMemoSam_rS"/>
    <property type="match status" value="1"/>
</dbReference>
<keyword evidence="9" id="KW-1185">Reference proteome</keyword>
<dbReference type="Proteomes" id="UP000199288">
    <property type="component" value="Unassembled WGS sequence"/>
</dbReference>
<dbReference type="InterPro" id="IPR013785">
    <property type="entry name" value="Aldolase_TIM"/>
</dbReference>
<dbReference type="SUPFAM" id="SSF102114">
    <property type="entry name" value="Radical SAM enzymes"/>
    <property type="match status" value="1"/>
</dbReference>
<sequence>MNVSGQLVLDTYGRSSGFAIDPIEKKPLNHFLPGSRILSFGTAGCNLGCKFCQNWTISTSRHFDSLASVASPSDIAEAALAHGCTAVAFTYNDPVIFAEYAIDTAAACRERGIRPVAVTAGYVCDPPREEFFAAMDATNIDLKGFTDDFYRKITGGRLATVLETLEHVAATSCHLEITTLVIEGHNDSDTEFATMSRWIVEHLGPDIPHHFSAFHPDHRMRDVPPTSPATLSRARQIAMDGGERFVYTGNVYDPRGQSTFCPACDHLVIERNRYRLGRIDLSIAPDGSGSCAACSTPIPGVFA</sequence>
<keyword evidence="5 6" id="KW-0411">Iron-sulfur</keyword>
<evidence type="ECO:0000256" key="2">
    <source>
        <dbReference type="ARBA" id="ARBA00022691"/>
    </source>
</evidence>
<keyword evidence="8" id="KW-0456">Lyase</keyword>
<reference evidence="9" key="1">
    <citation type="submission" date="2016-10" db="EMBL/GenBank/DDBJ databases">
        <authorList>
            <person name="Varghese N."/>
            <person name="Submissions S."/>
        </authorList>
    </citation>
    <scope>NUCLEOTIDE SEQUENCE [LARGE SCALE GENOMIC DNA]</scope>
    <source>
        <strain evidence="9">KPR-1</strain>
    </source>
</reference>
<evidence type="ECO:0000256" key="4">
    <source>
        <dbReference type="ARBA" id="ARBA00023004"/>
    </source>
</evidence>
<dbReference type="EMBL" id="FNQV01000001">
    <property type="protein sequence ID" value="SDZ73802.1"/>
    <property type="molecule type" value="Genomic_DNA"/>
</dbReference>
<dbReference type="InterPro" id="IPR027596">
    <property type="entry name" value="AmmeMemoSam_rS"/>
</dbReference>
<organism evidence="8 9">
    <name type="scientific">Bowdeniella nasicola</name>
    <dbReference type="NCBI Taxonomy" id="208480"/>
    <lineage>
        <taxon>Bacteria</taxon>
        <taxon>Bacillati</taxon>
        <taxon>Actinomycetota</taxon>
        <taxon>Actinomycetes</taxon>
        <taxon>Actinomycetales</taxon>
        <taxon>Actinomycetaceae</taxon>
        <taxon>Bowdeniella</taxon>
    </lineage>
</organism>
<feature type="binding site" evidence="6">
    <location>
        <position position="45"/>
    </location>
    <ligand>
        <name>[4Fe-4S] cluster</name>
        <dbReference type="ChEBI" id="CHEBI:49883"/>
        <note>4Fe-4S-S-AdoMet</note>
    </ligand>
</feature>
<feature type="domain" description="Radical SAM core" evidence="7">
    <location>
        <begin position="30"/>
        <end position="243"/>
    </location>
</feature>
<evidence type="ECO:0000313" key="9">
    <source>
        <dbReference type="Proteomes" id="UP000199288"/>
    </source>
</evidence>
<gene>
    <name evidence="8" type="ORF">SAMN02910418_00044</name>
</gene>
<dbReference type="InterPro" id="IPR007197">
    <property type="entry name" value="rSAM"/>
</dbReference>
<accession>A0A1H3VI64</accession>
<dbReference type="PANTHER" id="PTHR30352">
    <property type="entry name" value="PYRUVATE FORMATE-LYASE-ACTIVATING ENZYME"/>
    <property type="match status" value="1"/>
</dbReference>
<dbReference type="CDD" id="cd01335">
    <property type="entry name" value="Radical_SAM"/>
    <property type="match status" value="1"/>
</dbReference>
<evidence type="ECO:0000256" key="6">
    <source>
        <dbReference type="PIRSR" id="PIRSR004869-50"/>
    </source>
</evidence>
<dbReference type="PANTHER" id="PTHR30352:SF5">
    <property type="entry name" value="PYRUVATE FORMATE-LYASE 1-ACTIVATING ENZYME"/>
    <property type="match status" value="1"/>
</dbReference>
<dbReference type="PROSITE" id="PS51918">
    <property type="entry name" value="RADICAL_SAM"/>
    <property type="match status" value="1"/>
</dbReference>
<feature type="binding site" evidence="6">
    <location>
        <position position="52"/>
    </location>
    <ligand>
        <name>[4Fe-4S] cluster</name>
        <dbReference type="ChEBI" id="CHEBI:49883"/>
        <note>4Fe-4S-S-AdoMet</note>
    </ligand>
</feature>
<dbReference type="GO" id="GO:0046872">
    <property type="term" value="F:metal ion binding"/>
    <property type="evidence" value="ECO:0007669"/>
    <property type="project" value="UniProtKB-KW"/>
</dbReference>
<comment type="cofactor">
    <cofactor evidence="6">
        <name>[4Fe-4S] cluster</name>
        <dbReference type="ChEBI" id="CHEBI:49883"/>
    </cofactor>
    <text evidence="6">Binds 1 [4Fe-4S] cluster. The cluster is coordinated with 3 cysteines and an exchangeable S-adenosyl-L-methionine.</text>
</comment>
<dbReference type="GO" id="GO:0016829">
    <property type="term" value="F:lyase activity"/>
    <property type="evidence" value="ECO:0007669"/>
    <property type="project" value="UniProtKB-KW"/>
</dbReference>
<keyword evidence="4 6" id="KW-0408">Iron</keyword>
<name>A0A1H3VI64_9ACTO</name>
<evidence type="ECO:0000256" key="3">
    <source>
        <dbReference type="ARBA" id="ARBA00022723"/>
    </source>
</evidence>
<evidence type="ECO:0000256" key="5">
    <source>
        <dbReference type="ARBA" id="ARBA00023014"/>
    </source>
</evidence>
<keyword evidence="2 6" id="KW-0949">S-adenosyl-L-methionine</keyword>
<dbReference type="InterPro" id="IPR058240">
    <property type="entry name" value="rSAM_sf"/>
</dbReference>